<evidence type="ECO:0000313" key="2">
    <source>
        <dbReference type="EMBL" id="UQC75669.1"/>
    </source>
</evidence>
<dbReference type="PROSITE" id="PS51257">
    <property type="entry name" value="PROKAR_LIPOPROTEIN"/>
    <property type="match status" value="1"/>
</dbReference>
<keyword evidence="3" id="KW-1185">Reference proteome</keyword>
<evidence type="ECO:0000313" key="3">
    <source>
        <dbReference type="Proteomes" id="UP000830671"/>
    </source>
</evidence>
<dbReference type="GeneID" id="73336367"/>
<proteinExistence type="predicted"/>
<name>A0A9Q8W9Z8_9PEZI</name>
<sequence>MRQAPGQVTHGSVACPLTITNTHGFPSDILRQSSFIRCRFPRNLHICLRGFKQLKAAKVIPSTAAPDGTYPGTHGTTPFPTRAPWLTWADWRGFGSLRVSLSTSRVSTRPPPWRHSASPSPSNDVRPLRRGFTLAVTGPFGHMRAGNTMNPVPLLGIQDSTRPYSVSLSMYFNSTPLAPAARRISRINPLRVWRSAALPQRNVCYGSSVRTHQVDQTISNQIGPKRDPFPLPEEKRPGTSNLTFPFSPFRSDRQIHALNSHVFFQSSRLSVSAGQLSSDLSVLQLALGAGGPIATRGPARYPCHFSLLATTAVCNFCSQSNQDYLTNLQIPSSILRTAGMVLYAVAHASAVWGSITSAPPIVRFPPRPHWSDVVAGWTQSCVTNVNTSLAASNRSFRGPPVSGFSCQLWQLVTGRVVGVDNRHPVPRATTTCSRETAVAFSLGSIAQNLDQQSDVRTRFCTQLWLHASAPNRPNKTNNKPRPNTLHDALVQSLSPRRQQYDPVTLQNPDKKRLGISQSVMVGGGRIGVVLAVCRCSRLNTRPQINPSRRSRPYCYYSRRDWRMLFINRLFHSPGLWTWSQAPGASSYEYIDPGGLDIVQSGETLRVRANTFAFNADKHHSKRARQWRKADAKHPPNHRAHATTRCRLSPGTRRRHRPRDESIQFRPALPAFRASYGDRASYSGLLIHDGPRFARSQDSRSIGPRSLTRKCGKLYSRTRQCFWFGIPNLGTGDYACPKSIPGPQNPYGYGT</sequence>
<accession>A0A9Q8W9Z8</accession>
<evidence type="ECO:0000256" key="1">
    <source>
        <dbReference type="SAM" id="MobiDB-lite"/>
    </source>
</evidence>
<feature type="region of interest" description="Disordered" evidence="1">
    <location>
        <begin position="104"/>
        <end position="127"/>
    </location>
</feature>
<organism evidence="2 3">
    <name type="scientific">Colletotrichum lupini</name>
    <dbReference type="NCBI Taxonomy" id="145971"/>
    <lineage>
        <taxon>Eukaryota</taxon>
        <taxon>Fungi</taxon>
        <taxon>Dikarya</taxon>
        <taxon>Ascomycota</taxon>
        <taxon>Pezizomycotina</taxon>
        <taxon>Sordariomycetes</taxon>
        <taxon>Hypocreomycetidae</taxon>
        <taxon>Glomerellales</taxon>
        <taxon>Glomerellaceae</taxon>
        <taxon>Colletotrichum</taxon>
        <taxon>Colletotrichum acutatum species complex</taxon>
    </lineage>
</organism>
<gene>
    <name evidence="2" type="ORF">CLUP02_02325</name>
</gene>
<dbReference type="Proteomes" id="UP000830671">
    <property type="component" value="Chromosome 1"/>
</dbReference>
<protein>
    <submittedName>
        <fullName evidence="2">Uncharacterized protein</fullName>
    </submittedName>
</protein>
<dbReference type="RefSeq" id="XP_049137314.1">
    <property type="nucleotide sequence ID" value="XM_049281357.1"/>
</dbReference>
<dbReference type="EMBL" id="CP019471">
    <property type="protein sequence ID" value="UQC75669.1"/>
    <property type="molecule type" value="Genomic_DNA"/>
</dbReference>
<reference evidence="2" key="1">
    <citation type="journal article" date="2021" name="Mol. Plant Microbe Interact.">
        <title>Complete Genome Sequence of the Plant-Pathogenic Fungus Colletotrichum lupini.</title>
        <authorList>
            <person name="Baroncelli R."/>
            <person name="Pensec F."/>
            <person name="Da Lio D."/>
            <person name="Boufleur T."/>
            <person name="Vicente I."/>
            <person name="Sarrocco S."/>
            <person name="Picot A."/>
            <person name="Baraldi E."/>
            <person name="Sukno S."/>
            <person name="Thon M."/>
            <person name="Le Floch G."/>
        </authorList>
    </citation>
    <scope>NUCLEOTIDE SEQUENCE</scope>
    <source>
        <strain evidence="2">IMI 504893</strain>
    </source>
</reference>
<dbReference type="AlphaFoldDB" id="A0A9Q8W9Z8"/>
<dbReference type="KEGG" id="clup:CLUP02_02325"/>